<proteinExistence type="predicted"/>
<protein>
    <submittedName>
        <fullName evidence="2">Uncharacterized protein</fullName>
    </submittedName>
</protein>
<reference evidence="2 3" key="1">
    <citation type="submission" date="2020-03" db="EMBL/GenBank/DDBJ databases">
        <title>Dissostichus mawsoni Genome sequencing and assembly.</title>
        <authorList>
            <person name="Park H."/>
        </authorList>
    </citation>
    <scope>NUCLEOTIDE SEQUENCE [LARGE SCALE GENOMIC DNA]</scope>
    <source>
        <strain evidence="2">DM0001</strain>
        <tissue evidence="2">Muscle</tissue>
    </source>
</reference>
<evidence type="ECO:0000313" key="2">
    <source>
        <dbReference type="EMBL" id="KAF3836752.1"/>
    </source>
</evidence>
<name>A0A7J5XI24_DISMA</name>
<evidence type="ECO:0000256" key="1">
    <source>
        <dbReference type="SAM" id="MobiDB-lite"/>
    </source>
</evidence>
<dbReference type="Proteomes" id="UP000518266">
    <property type="component" value="Unassembled WGS sequence"/>
</dbReference>
<dbReference type="OrthoDB" id="10596499at2759"/>
<dbReference type="AlphaFoldDB" id="A0A7J5XI24"/>
<keyword evidence="3" id="KW-1185">Reference proteome</keyword>
<sequence>MCWWSDFVYGPPAVRGALLQTEQSGDPAQDGVVLLEAGDPLVEHGLVSLSSTSKLSSSPRSRSRSRSSCRGYAKDLSGRYGVRSEHVVVHTLVPEPQREGALHKHGPAGVWYLIHGDFSVPVIRDAGQAEACQVHGVFRQILGDGVGVCVFEFWEPVQDALVFPHGSWAKHLFGEDVQQLVVDGQVSLHAELRHLLQSGVDELHVAAAPHVLLDEHLHHFVKRGLGFGLPGNLLKQVVMDDQRLVLFIVVLIDELCRDGLKQSSMLGCRPGGLSLETLQLETLQLETLQPETLQLEQAAGTLHDVRTNSLLQKSLSLEASMMKSRQDIR</sequence>
<gene>
    <name evidence="2" type="ORF">F7725_004216</name>
</gene>
<evidence type="ECO:0000313" key="3">
    <source>
        <dbReference type="Proteomes" id="UP000518266"/>
    </source>
</evidence>
<organism evidence="2 3">
    <name type="scientific">Dissostichus mawsoni</name>
    <name type="common">Antarctic cod</name>
    <dbReference type="NCBI Taxonomy" id="36200"/>
    <lineage>
        <taxon>Eukaryota</taxon>
        <taxon>Metazoa</taxon>
        <taxon>Chordata</taxon>
        <taxon>Craniata</taxon>
        <taxon>Vertebrata</taxon>
        <taxon>Euteleostomi</taxon>
        <taxon>Actinopterygii</taxon>
        <taxon>Neopterygii</taxon>
        <taxon>Teleostei</taxon>
        <taxon>Neoteleostei</taxon>
        <taxon>Acanthomorphata</taxon>
        <taxon>Eupercaria</taxon>
        <taxon>Perciformes</taxon>
        <taxon>Notothenioidei</taxon>
        <taxon>Nototheniidae</taxon>
        <taxon>Dissostichus</taxon>
    </lineage>
</organism>
<accession>A0A7J5XI24</accession>
<comment type="caution">
    <text evidence="2">The sequence shown here is derived from an EMBL/GenBank/DDBJ whole genome shotgun (WGS) entry which is preliminary data.</text>
</comment>
<feature type="region of interest" description="Disordered" evidence="1">
    <location>
        <begin position="52"/>
        <end position="72"/>
    </location>
</feature>
<feature type="non-terminal residue" evidence="2">
    <location>
        <position position="1"/>
    </location>
</feature>
<dbReference type="EMBL" id="JAAKFY010000023">
    <property type="protein sequence ID" value="KAF3836752.1"/>
    <property type="molecule type" value="Genomic_DNA"/>
</dbReference>